<keyword evidence="2" id="KW-1134">Transmembrane beta strand</keyword>
<dbReference type="Proteomes" id="UP000592820">
    <property type="component" value="Unassembled WGS sequence"/>
</dbReference>
<keyword evidence="2" id="KW-0564">Palmitate</keyword>
<dbReference type="GO" id="GO:0005886">
    <property type="term" value="C:plasma membrane"/>
    <property type="evidence" value="ECO:0007669"/>
    <property type="project" value="UniProtKB-SubCell"/>
</dbReference>
<keyword evidence="2" id="KW-0732">Signal</keyword>
<keyword evidence="2" id="KW-0812">Transmembrane</keyword>
<evidence type="ECO:0000313" key="3">
    <source>
        <dbReference type="EMBL" id="MBB5398793.1"/>
    </source>
</evidence>
<evidence type="ECO:0000256" key="1">
    <source>
        <dbReference type="ARBA" id="ARBA00007613"/>
    </source>
</evidence>
<dbReference type="NCBIfam" id="TIGR01845">
    <property type="entry name" value="outer_NodT"/>
    <property type="match status" value="1"/>
</dbReference>
<proteinExistence type="inferred from homology"/>
<dbReference type="PANTHER" id="PTHR30203:SF33">
    <property type="entry name" value="BLR4455 PROTEIN"/>
    <property type="match status" value="1"/>
</dbReference>
<dbReference type="InterPro" id="IPR003423">
    <property type="entry name" value="OMP_efflux"/>
</dbReference>
<gene>
    <name evidence="4" type="ORF">FSB64_10060</name>
    <name evidence="3" type="ORF">HDG41_000829</name>
</gene>
<evidence type="ECO:0000256" key="2">
    <source>
        <dbReference type="RuleBase" id="RU362097"/>
    </source>
</evidence>
<reference evidence="3 5" key="2">
    <citation type="submission" date="2020-08" db="EMBL/GenBank/DDBJ databases">
        <title>Genomic Encyclopedia of Type Strains, Phase IV (KMG-V): Genome sequencing to study the core and pangenomes of soil and plant-associated prokaryotes.</title>
        <authorList>
            <person name="Whitman W."/>
        </authorList>
    </citation>
    <scope>NUCLEOTIDE SEQUENCE [LARGE SCALE GENOMIC DNA]</scope>
    <source>
        <strain evidence="3 5">JPY162</strain>
    </source>
</reference>
<accession>A0A7W8L2N5</accession>
<evidence type="ECO:0000313" key="4">
    <source>
        <dbReference type="EMBL" id="NVI04118.1"/>
    </source>
</evidence>
<protein>
    <submittedName>
        <fullName evidence="4">Efflux transporter outer membrane subunit</fullName>
    </submittedName>
    <submittedName>
        <fullName evidence="3">NodT family efflux transporter outer membrane factor (OMF) lipoprotein</fullName>
    </submittedName>
</protein>
<keyword evidence="2" id="KW-0472">Membrane</keyword>
<comment type="similarity">
    <text evidence="1 2">Belongs to the outer membrane factor (OMF) (TC 1.B.17) family.</text>
</comment>
<dbReference type="InterPro" id="IPR010131">
    <property type="entry name" value="MdtP/NodT-like"/>
</dbReference>
<sequence length="493" mass="50917">MSFTYKASVFAAAAAFAMTACSFGPSGEPPAMPSPEHYGAQAQPAKTAAAGGVAQTFDVGATPGPQWWRLYHCAALDALVDEGLRNSPTLAATQRTLASAQEQLRAQIGSSTLPSIDGTAQIQRARSPVAPQLGLPEQVQYNFFAGQLQAHYTFDLFGQTRYANSASAARVNVQAFELEASRRALAANIVAATINVAALDREIALTERLAAVSNDAANEDAQRYALGSVSRAQAFESKQDAASIAASLPALRQQRATAIHALAVLIGRTPDNAPSVPDLDSLSLPEHVPVAVPSDLLRSRPDIQAADAAVKAAAADVGEATAQLFPSLSLTGAMGRGGFSWPAVVSGAGGLWAIGASLSQPIFHGGALFAQRRASIDAYDAAALHYKATVLSAFEDVANSLAALDNDAQTLASSEAAADAARTAFDDTASRHRMGSLPSAATHASESRYLNAQIAAARAAGQRMGDTAALFQAMGELPDAQQATASTAKTGRS</sequence>
<dbReference type="Gene3D" id="2.20.200.10">
    <property type="entry name" value="Outer membrane efflux proteins (OEP)"/>
    <property type="match status" value="1"/>
</dbReference>
<keyword evidence="6" id="KW-1185">Reference proteome</keyword>
<dbReference type="PANTHER" id="PTHR30203">
    <property type="entry name" value="OUTER MEMBRANE CATION EFFLUX PROTEIN"/>
    <property type="match status" value="1"/>
</dbReference>
<feature type="chain" id="PRO_5031590805" evidence="2">
    <location>
        <begin position="23"/>
        <end position="493"/>
    </location>
</feature>
<name>A0A7W8L2N5_9BURK</name>
<dbReference type="SUPFAM" id="SSF56954">
    <property type="entry name" value="Outer membrane efflux proteins (OEP)"/>
    <property type="match status" value="1"/>
</dbReference>
<reference evidence="4 6" key="1">
    <citation type="submission" date="2019-08" db="EMBL/GenBank/DDBJ databases">
        <title>Paraburkholderia simonii sp. nov. and P. youngii sp. nov. Brazilian and Mexican Mimosa-associated rhizobia.</title>
        <authorList>
            <person name="Mavima L."/>
            <person name="Beukes C.W."/>
            <person name="Palmer M."/>
            <person name="De Meyer S.E."/>
            <person name="James E.K."/>
            <person name="Maluk M."/>
            <person name="Avontuur J.R."/>
            <person name="Chan W.Y."/>
            <person name="Venter S.N."/>
            <person name="Steenkamp E.T."/>
        </authorList>
    </citation>
    <scope>NUCLEOTIDE SEQUENCE [LARGE SCALE GENOMIC DNA]</scope>
    <source>
        <strain evidence="4 6">JPY454</strain>
    </source>
</reference>
<dbReference type="Pfam" id="PF02321">
    <property type="entry name" value="OEP"/>
    <property type="match status" value="2"/>
</dbReference>
<organism evidence="3 5">
    <name type="scientific">Paraburkholderia youngii</name>
    <dbReference type="NCBI Taxonomy" id="2782701"/>
    <lineage>
        <taxon>Bacteria</taxon>
        <taxon>Pseudomonadati</taxon>
        <taxon>Pseudomonadota</taxon>
        <taxon>Betaproteobacteria</taxon>
        <taxon>Burkholderiales</taxon>
        <taxon>Burkholderiaceae</taxon>
        <taxon>Paraburkholderia</taxon>
    </lineage>
</organism>
<dbReference type="Proteomes" id="UP000821598">
    <property type="component" value="Unassembled WGS sequence"/>
</dbReference>
<dbReference type="AlphaFoldDB" id="A0A7W8L2N5"/>
<comment type="caution">
    <text evidence="3">The sequence shown here is derived from an EMBL/GenBank/DDBJ whole genome shotgun (WGS) entry which is preliminary data.</text>
</comment>
<dbReference type="EMBL" id="JACHDE010000001">
    <property type="protein sequence ID" value="MBB5398793.1"/>
    <property type="molecule type" value="Genomic_DNA"/>
</dbReference>
<dbReference type="PROSITE" id="PS51257">
    <property type="entry name" value="PROKAR_LIPOPROTEIN"/>
    <property type="match status" value="1"/>
</dbReference>
<keyword evidence="2 3" id="KW-0449">Lipoprotein</keyword>
<evidence type="ECO:0000313" key="6">
    <source>
        <dbReference type="Proteomes" id="UP000821598"/>
    </source>
</evidence>
<dbReference type="Gene3D" id="1.20.1600.10">
    <property type="entry name" value="Outer membrane efflux proteins (OEP)"/>
    <property type="match status" value="1"/>
</dbReference>
<feature type="signal peptide" evidence="2">
    <location>
        <begin position="1"/>
        <end position="22"/>
    </location>
</feature>
<dbReference type="GO" id="GO:0015562">
    <property type="term" value="F:efflux transmembrane transporter activity"/>
    <property type="evidence" value="ECO:0007669"/>
    <property type="project" value="InterPro"/>
</dbReference>
<dbReference type="EMBL" id="VOMC01000008">
    <property type="protein sequence ID" value="NVI04118.1"/>
    <property type="molecule type" value="Genomic_DNA"/>
</dbReference>
<comment type="subcellular location">
    <subcellularLocation>
        <location evidence="2">Cell membrane</location>
        <topology evidence="2">Lipid-anchor</topology>
    </subcellularLocation>
</comment>
<dbReference type="RefSeq" id="WP_176366485.1">
    <property type="nucleotide sequence ID" value="NZ_JACHDE010000001.1"/>
</dbReference>
<evidence type="ECO:0000313" key="5">
    <source>
        <dbReference type="Proteomes" id="UP000592820"/>
    </source>
</evidence>